<dbReference type="EnsemblPlants" id="ONIVA01G39760.2">
    <property type="protein sequence ID" value="ONIVA01G39760.2"/>
    <property type="gene ID" value="ONIVA01G39760"/>
</dbReference>
<evidence type="ECO:0000313" key="6">
    <source>
        <dbReference type="EnsemblPlants" id="ONIVA01G39760.2"/>
    </source>
</evidence>
<dbReference type="SUPFAM" id="SSF54197">
    <property type="entry name" value="HIT-like"/>
    <property type="match status" value="1"/>
</dbReference>
<reference evidence="6" key="2">
    <citation type="submission" date="2018-04" db="EMBL/GenBank/DDBJ databases">
        <title>OnivRS2 (Oryza nivara Reference Sequence Version 2).</title>
        <authorList>
            <person name="Zhang J."/>
            <person name="Kudrna D."/>
            <person name="Lee S."/>
            <person name="Talag J."/>
            <person name="Rajasekar S."/>
            <person name="Welchert J."/>
            <person name="Hsing Y.-I."/>
            <person name="Wing R.A."/>
        </authorList>
    </citation>
    <scope>NUCLEOTIDE SEQUENCE [LARGE SCALE GENOMIC DNA]</scope>
</reference>
<dbReference type="PROSITE" id="PS00892">
    <property type="entry name" value="HIT_1"/>
    <property type="match status" value="1"/>
</dbReference>
<feature type="region of interest" description="Disordered" evidence="4">
    <location>
        <begin position="1"/>
        <end position="46"/>
    </location>
</feature>
<accession>A0A0E0FUT3</accession>
<dbReference type="HOGENOM" id="CLU_056776_8_0_1"/>
<dbReference type="InterPro" id="IPR019808">
    <property type="entry name" value="Histidine_triad_CS"/>
</dbReference>
<dbReference type="InterPro" id="IPR001310">
    <property type="entry name" value="Histidine_triad_HIT"/>
</dbReference>
<organism evidence="6">
    <name type="scientific">Oryza nivara</name>
    <name type="common">Indian wild rice</name>
    <name type="synonym">Oryza sativa f. spontanea</name>
    <dbReference type="NCBI Taxonomy" id="4536"/>
    <lineage>
        <taxon>Eukaryota</taxon>
        <taxon>Viridiplantae</taxon>
        <taxon>Streptophyta</taxon>
        <taxon>Embryophyta</taxon>
        <taxon>Tracheophyta</taxon>
        <taxon>Spermatophyta</taxon>
        <taxon>Magnoliopsida</taxon>
        <taxon>Liliopsida</taxon>
        <taxon>Poales</taxon>
        <taxon>Poaceae</taxon>
        <taxon>BOP clade</taxon>
        <taxon>Oryzoideae</taxon>
        <taxon>Oryzeae</taxon>
        <taxon>Oryzinae</taxon>
        <taxon>Oryza</taxon>
    </lineage>
</organism>
<dbReference type="Gramene" id="ONIVA01G39760.2">
    <property type="protein sequence ID" value="ONIVA01G39760.2"/>
    <property type="gene ID" value="ONIVA01G39760"/>
</dbReference>
<dbReference type="PANTHER" id="PTHR23089">
    <property type="entry name" value="HISTIDINE TRIAD HIT PROTEIN"/>
    <property type="match status" value="1"/>
</dbReference>
<dbReference type="Gene3D" id="3.30.428.10">
    <property type="entry name" value="HIT-like"/>
    <property type="match status" value="1"/>
</dbReference>
<dbReference type="PROSITE" id="PS51084">
    <property type="entry name" value="HIT_2"/>
    <property type="match status" value="1"/>
</dbReference>
<evidence type="ECO:0000313" key="7">
    <source>
        <dbReference type="Proteomes" id="UP000006591"/>
    </source>
</evidence>
<dbReference type="Proteomes" id="UP000006591">
    <property type="component" value="Chromosome 1"/>
</dbReference>
<keyword evidence="7" id="KW-1185">Reference proteome</keyword>
<dbReference type="InterPro" id="IPR036265">
    <property type="entry name" value="HIT-like_sf"/>
</dbReference>
<feature type="active site" description="Tele-AMP-histidine intermediate" evidence="1">
    <location>
        <position position="147"/>
    </location>
</feature>
<dbReference type="Pfam" id="PF01230">
    <property type="entry name" value="HIT"/>
    <property type="match status" value="1"/>
</dbReference>
<evidence type="ECO:0000256" key="4">
    <source>
        <dbReference type="SAM" id="MobiDB-lite"/>
    </source>
</evidence>
<reference evidence="6" key="1">
    <citation type="submission" date="2015-04" db="UniProtKB">
        <authorList>
            <consortium name="EnsemblPlants"/>
        </authorList>
    </citation>
    <scope>IDENTIFICATION</scope>
    <source>
        <strain evidence="6">SL10</strain>
    </source>
</reference>
<feature type="short sequence motif" description="Histidine triad motif" evidence="2 3">
    <location>
        <begin position="145"/>
        <end position="149"/>
    </location>
</feature>
<name>A0A0E0FUT3_ORYNI</name>
<evidence type="ECO:0000256" key="2">
    <source>
        <dbReference type="PIRSR" id="PIRSR601310-3"/>
    </source>
</evidence>
<evidence type="ECO:0000259" key="5">
    <source>
        <dbReference type="PROSITE" id="PS51084"/>
    </source>
</evidence>
<evidence type="ECO:0000256" key="1">
    <source>
        <dbReference type="PIRSR" id="PIRSR601310-1"/>
    </source>
</evidence>
<evidence type="ECO:0000256" key="3">
    <source>
        <dbReference type="PROSITE-ProRule" id="PRU00464"/>
    </source>
</evidence>
<dbReference type="AlphaFoldDB" id="A0A0E0FUT3"/>
<sequence>MEAAVSQRLGEEVGEGDEPGQCQSTAAAAAAGERKRRPPRSSRVSLVPIFSDGRRKGGRTRRRPLRRTNHTLAFRDISPQAPVHIIIIPKVKDGLSRLSKAEERHVEVMGHLLYAAKTIAKQENLDDGFRIVINDGPNGCQSVYHLHIHLLGGRQMNWPPG</sequence>
<dbReference type="InterPro" id="IPR011146">
    <property type="entry name" value="HIT-like"/>
</dbReference>
<protein>
    <recommendedName>
        <fullName evidence="5">HIT domain-containing protein</fullName>
    </recommendedName>
</protein>
<feature type="domain" description="HIT" evidence="5">
    <location>
        <begin position="49"/>
        <end position="161"/>
    </location>
</feature>
<dbReference type="PRINTS" id="PR00332">
    <property type="entry name" value="HISTRIAD"/>
</dbReference>
<dbReference type="GO" id="GO:0047627">
    <property type="term" value="F:adenylylsulfatase activity"/>
    <property type="evidence" value="ECO:0007669"/>
    <property type="project" value="UniProtKB-ARBA"/>
</dbReference>
<proteinExistence type="predicted"/>